<dbReference type="RefSeq" id="WP_145328006.1">
    <property type="nucleotide sequence ID" value="NZ_VLKR01000010.1"/>
</dbReference>
<evidence type="ECO:0000256" key="1">
    <source>
        <dbReference type="ARBA" id="ARBA00023125"/>
    </source>
</evidence>
<accession>A0A562MK75</accession>
<dbReference type="PANTHER" id="PTHR30328">
    <property type="entry name" value="TRANSCRIPTIONAL REPRESSOR"/>
    <property type="match status" value="1"/>
</dbReference>
<protein>
    <submittedName>
        <fullName evidence="4">TetR family transcriptional regulator</fullName>
    </submittedName>
</protein>
<keyword evidence="1 2" id="KW-0238">DNA-binding</keyword>
<dbReference type="EMBL" id="VLKR01000010">
    <property type="protein sequence ID" value="TWI20337.1"/>
    <property type="molecule type" value="Genomic_DNA"/>
</dbReference>
<dbReference type="InterPro" id="IPR050109">
    <property type="entry name" value="HTH-type_TetR-like_transc_reg"/>
</dbReference>
<dbReference type="Proteomes" id="UP000315908">
    <property type="component" value="Unassembled WGS sequence"/>
</dbReference>
<feature type="domain" description="HTH tetR-type" evidence="3">
    <location>
        <begin position="4"/>
        <end position="64"/>
    </location>
</feature>
<dbReference type="Pfam" id="PF00440">
    <property type="entry name" value="TetR_N"/>
    <property type="match status" value="1"/>
</dbReference>
<dbReference type="PROSITE" id="PS50977">
    <property type="entry name" value="HTH_TETR_2"/>
    <property type="match status" value="1"/>
</dbReference>
<dbReference type="InterPro" id="IPR001647">
    <property type="entry name" value="HTH_TetR"/>
</dbReference>
<sequence length="199" mass="23233">MDLEEKRKLILNSATRRFSFYGYSKTKLEEIAHDISISKGLLYYYFPDKNSLYLAVIQDLTNTFFTDLEGELKDIPEAQTALKLAIHRKYAFAQKYHKFLQYPPLIKYQGLRKLSYPLWDKSKVRERSLFIKIITDRLGVLSEKNKGILLTFIECIEVLYLSVVVNYVGDIPPDDMAKEFDRVANLQNVLIPVLLKELI</sequence>
<dbReference type="Gene3D" id="1.10.357.10">
    <property type="entry name" value="Tetracycline Repressor, domain 2"/>
    <property type="match status" value="1"/>
</dbReference>
<dbReference type="InterPro" id="IPR009057">
    <property type="entry name" value="Homeodomain-like_sf"/>
</dbReference>
<comment type="caution">
    <text evidence="4">The sequence shown here is derived from an EMBL/GenBank/DDBJ whole genome shotgun (WGS) entry which is preliminary data.</text>
</comment>
<name>A0A562MK75_9SPHI</name>
<dbReference type="OrthoDB" id="9802802at2"/>
<dbReference type="PRINTS" id="PR00455">
    <property type="entry name" value="HTHTETR"/>
</dbReference>
<feature type="DNA-binding region" description="H-T-H motif" evidence="2">
    <location>
        <begin position="27"/>
        <end position="46"/>
    </location>
</feature>
<reference evidence="4 5" key="1">
    <citation type="journal article" date="2015" name="Stand. Genomic Sci.">
        <title>Genomic Encyclopedia of Bacterial and Archaeal Type Strains, Phase III: the genomes of soil and plant-associated and newly described type strains.</title>
        <authorList>
            <person name="Whitman W.B."/>
            <person name="Woyke T."/>
            <person name="Klenk H.P."/>
            <person name="Zhou Y."/>
            <person name="Lilburn T.G."/>
            <person name="Beck B.J."/>
            <person name="De Vos P."/>
            <person name="Vandamme P."/>
            <person name="Eisen J.A."/>
            <person name="Garrity G."/>
            <person name="Hugenholtz P."/>
            <person name="Kyrpides N.C."/>
        </authorList>
    </citation>
    <scope>NUCLEOTIDE SEQUENCE [LARGE SCALE GENOMIC DNA]</scope>
    <source>
        <strain evidence="4 5">CGMCC 1.6855</strain>
    </source>
</reference>
<dbReference type="AlphaFoldDB" id="A0A562MK75"/>
<dbReference type="SUPFAM" id="SSF46689">
    <property type="entry name" value="Homeodomain-like"/>
    <property type="match status" value="1"/>
</dbReference>
<proteinExistence type="predicted"/>
<dbReference type="PANTHER" id="PTHR30328:SF54">
    <property type="entry name" value="HTH-TYPE TRANSCRIPTIONAL REPRESSOR SCO4008"/>
    <property type="match status" value="1"/>
</dbReference>
<organism evidence="4 5">
    <name type="scientific">Sphingobacterium siyangense</name>
    <dbReference type="NCBI Taxonomy" id="459529"/>
    <lineage>
        <taxon>Bacteria</taxon>
        <taxon>Pseudomonadati</taxon>
        <taxon>Bacteroidota</taxon>
        <taxon>Sphingobacteriia</taxon>
        <taxon>Sphingobacteriales</taxon>
        <taxon>Sphingobacteriaceae</taxon>
        <taxon>Sphingobacterium</taxon>
    </lineage>
</organism>
<evidence type="ECO:0000256" key="2">
    <source>
        <dbReference type="PROSITE-ProRule" id="PRU00335"/>
    </source>
</evidence>
<evidence type="ECO:0000313" key="5">
    <source>
        <dbReference type="Proteomes" id="UP000315908"/>
    </source>
</evidence>
<dbReference type="GO" id="GO:0003677">
    <property type="term" value="F:DNA binding"/>
    <property type="evidence" value="ECO:0007669"/>
    <property type="project" value="UniProtKB-UniRule"/>
</dbReference>
<evidence type="ECO:0000313" key="4">
    <source>
        <dbReference type="EMBL" id="TWI20337.1"/>
    </source>
</evidence>
<gene>
    <name evidence="4" type="ORF">IQ31_02292</name>
</gene>
<evidence type="ECO:0000259" key="3">
    <source>
        <dbReference type="PROSITE" id="PS50977"/>
    </source>
</evidence>